<dbReference type="AlphaFoldDB" id="F0Y2A0"/>
<dbReference type="RefSeq" id="XP_009034262.1">
    <property type="nucleotide sequence ID" value="XM_009036014.1"/>
</dbReference>
<protein>
    <submittedName>
        <fullName evidence="1">Uncharacterized protein</fullName>
    </submittedName>
</protein>
<dbReference type="GeneID" id="20228030"/>
<dbReference type="Proteomes" id="UP000002729">
    <property type="component" value="Unassembled WGS sequence"/>
</dbReference>
<evidence type="ECO:0000313" key="1">
    <source>
        <dbReference type="EMBL" id="EGB10666.1"/>
    </source>
</evidence>
<reference evidence="1 2" key="1">
    <citation type="journal article" date="2011" name="Proc. Natl. Acad. Sci. U.S.A.">
        <title>Niche of harmful alga Aureococcus anophagefferens revealed through ecogenomics.</title>
        <authorList>
            <person name="Gobler C.J."/>
            <person name="Berry D.L."/>
            <person name="Dyhrman S.T."/>
            <person name="Wilhelm S.W."/>
            <person name="Salamov A."/>
            <person name="Lobanov A.V."/>
            <person name="Zhang Y."/>
            <person name="Collier J.L."/>
            <person name="Wurch L.L."/>
            <person name="Kustka A.B."/>
            <person name="Dill B.D."/>
            <person name="Shah M."/>
            <person name="VerBerkmoes N.C."/>
            <person name="Kuo A."/>
            <person name="Terry A."/>
            <person name="Pangilinan J."/>
            <person name="Lindquist E.A."/>
            <person name="Lucas S."/>
            <person name="Paulsen I.T."/>
            <person name="Hattenrath-Lehmann T.K."/>
            <person name="Talmage S.C."/>
            <person name="Walker E.A."/>
            <person name="Koch F."/>
            <person name="Burson A.M."/>
            <person name="Marcoval M.A."/>
            <person name="Tang Y.Z."/>
            <person name="Lecleir G.R."/>
            <person name="Coyne K.J."/>
            <person name="Berg G.M."/>
            <person name="Bertrand E.M."/>
            <person name="Saito M.A."/>
            <person name="Gladyshev V.N."/>
            <person name="Grigoriev I.V."/>
        </authorList>
    </citation>
    <scope>NUCLEOTIDE SEQUENCE [LARGE SCALE GENOMIC DNA]</scope>
    <source>
        <strain evidence="2">CCMP 1984</strain>
    </source>
</reference>
<dbReference type="EMBL" id="GL833123">
    <property type="protein sequence ID" value="EGB10666.1"/>
    <property type="molecule type" value="Genomic_DNA"/>
</dbReference>
<name>F0Y2A0_AURAN</name>
<gene>
    <name evidence="1" type="ORF">AURANDRAFT_71003</name>
</gene>
<evidence type="ECO:0000313" key="2">
    <source>
        <dbReference type="Proteomes" id="UP000002729"/>
    </source>
</evidence>
<accession>F0Y2A0</accession>
<proteinExistence type="predicted"/>
<keyword evidence="2" id="KW-1185">Reference proteome</keyword>
<dbReference type="KEGG" id="aaf:AURANDRAFT_71003"/>
<sequence length="970" mass="98938">MDREPTLWERQLQKQTATGVEAALASLEKRPVVATCTTPACAGELLAAFAASRARPLAFVVVRADAFRTARELAARLAGRGPRVLAAARGAAAAEAVADDGFAEIARAAPDDEAVALALREALPRKPASAPAGDVVVADAAWLRAVLLGAAAAAYDGAALRAAPAAFAADALADDAASACATLLRASNADRAADAAAGKPCRKWLDATAATVRPRDAPPRLCVLPRGGAAPLDVRGPSRADAPAEAPWLRALSLRDRGGGDGDDDAVAAALHFVAVARARPGRRPPPVVVYVENGERAERLAARLAAELARSGDADAGSLAALAAAARARGAPKHAVAAALAEVARGAAAWHGGAPRWRRELVEIRAAKESEIPNFKGSYLGRFPLVEIAASERLAAAVVATAGFPRRFPRAVVACAPRGGLEAYESLAAPAFDGGEAVACHVLGDEPRAFWDRWRAEAWLGAPAPKPRDAPLFPAPRLFLATTLRALASTGRPEVARDLADASLAAAADAADAKVLKRHAEDLDDAAPAASPADERTCVAERLRALARRAQRPFLRRGRVGRVDRGGKRARHSQLQRLLARPFPTRVDGARWCVVLADEVARDGAVAAVAEVAPGAAWRPERVPLERLRLAALVVAVAAEPERPAALDAARRAVAEALEALRGDGAKKKKRKRPAAIPFLDALGAVEITREPDRTAAAALAARLAALDEALGGAAAADELSLEDRAALERRVVARHAADAQRSAAKDRGDASRGCGRGLKALKKLGFAGGARGTALLGLLAAWPVGGDDRRPLAALVAAAPDGAASPLADLGPAALVFVAAGLARAPDEAPEAAFSSLAAPAPDAPVDRSEASALTAARGAVDGAARAVARACAPSGGLVAEELFARSLAPAGPAAAVARVAAGATVARAATDARAAPGLLARRVAETRDVLAALGAAAAALDAGAVVAALARARDALPREGASLYAPG</sequence>
<organism evidence="2">
    <name type="scientific">Aureococcus anophagefferens</name>
    <name type="common">Harmful bloom alga</name>
    <dbReference type="NCBI Taxonomy" id="44056"/>
    <lineage>
        <taxon>Eukaryota</taxon>
        <taxon>Sar</taxon>
        <taxon>Stramenopiles</taxon>
        <taxon>Ochrophyta</taxon>
        <taxon>Pelagophyceae</taxon>
        <taxon>Pelagomonadales</taxon>
        <taxon>Pelagomonadaceae</taxon>
        <taxon>Aureococcus</taxon>
    </lineage>
</organism>
<dbReference type="InParanoid" id="F0Y2A0"/>